<comment type="subcellular location">
    <subcellularLocation>
        <location evidence="2">Membrane</location>
        <topology evidence="2">Multi-pass membrane protein</topology>
    </subcellularLocation>
</comment>
<keyword evidence="3" id="KW-0813">Transport</keyword>
<keyword evidence="14" id="KW-1185">Reference proteome</keyword>
<evidence type="ECO:0000256" key="7">
    <source>
        <dbReference type="ARBA" id="ARBA00022982"/>
    </source>
</evidence>
<evidence type="ECO:0000256" key="10">
    <source>
        <dbReference type="ARBA" id="ARBA00023136"/>
    </source>
</evidence>
<dbReference type="EMBL" id="UYRU01098718">
    <property type="protein sequence ID" value="VDN40471.1"/>
    <property type="molecule type" value="Genomic_DNA"/>
</dbReference>
<evidence type="ECO:0000256" key="8">
    <source>
        <dbReference type="ARBA" id="ARBA00022989"/>
    </source>
</evidence>
<organism evidence="13 14">
    <name type="scientific">Dibothriocephalus latus</name>
    <name type="common">Fish tapeworm</name>
    <name type="synonym">Diphyllobothrium latum</name>
    <dbReference type="NCBI Taxonomy" id="60516"/>
    <lineage>
        <taxon>Eukaryota</taxon>
        <taxon>Metazoa</taxon>
        <taxon>Spiralia</taxon>
        <taxon>Lophotrochozoa</taxon>
        <taxon>Platyhelminthes</taxon>
        <taxon>Cestoda</taxon>
        <taxon>Eucestoda</taxon>
        <taxon>Diphyllobothriidea</taxon>
        <taxon>Diphyllobothriidae</taxon>
        <taxon>Dibothriocephalus</taxon>
    </lineage>
</organism>
<dbReference type="GO" id="GO:0016020">
    <property type="term" value="C:membrane"/>
    <property type="evidence" value="ECO:0007669"/>
    <property type="project" value="UniProtKB-SubCell"/>
</dbReference>
<keyword evidence="6" id="KW-0479">Metal-binding</keyword>
<keyword evidence="10 11" id="KW-0472">Membrane</keyword>
<dbReference type="InterPro" id="IPR006593">
    <property type="entry name" value="Cyt_b561/ferric_Rdtase_TM"/>
</dbReference>
<keyword evidence="4" id="KW-0349">Heme</keyword>
<evidence type="ECO:0000256" key="11">
    <source>
        <dbReference type="SAM" id="Phobius"/>
    </source>
</evidence>
<keyword evidence="7" id="KW-0249">Electron transport</keyword>
<comment type="cofactor">
    <cofactor evidence="1">
        <name>heme b</name>
        <dbReference type="ChEBI" id="CHEBI:60344"/>
    </cofactor>
</comment>
<dbReference type="PROSITE" id="PS50939">
    <property type="entry name" value="CYTOCHROME_B561"/>
    <property type="match status" value="1"/>
</dbReference>
<evidence type="ECO:0000256" key="6">
    <source>
        <dbReference type="ARBA" id="ARBA00022723"/>
    </source>
</evidence>
<dbReference type="Proteomes" id="UP000281553">
    <property type="component" value="Unassembled WGS sequence"/>
</dbReference>
<evidence type="ECO:0000259" key="12">
    <source>
        <dbReference type="PROSITE" id="PS50939"/>
    </source>
</evidence>
<reference evidence="13 14" key="1">
    <citation type="submission" date="2018-11" db="EMBL/GenBank/DDBJ databases">
        <authorList>
            <consortium name="Pathogen Informatics"/>
        </authorList>
    </citation>
    <scope>NUCLEOTIDE SEQUENCE [LARGE SCALE GENOMIC DNA]</scope>
</reference>
<evidence type="ECO:0000256" key="3">
    <source>
        <dbReference type="ARBA" id="ARBA00022448"/>
    </source>
</evidence>
<dbReference type="PANTHER" id="PTHR10106:SF0">
    <property type="entry name" value="LD36721P"/>
    <property type="match status" value="1"/>
</dbReference>
<evidence type="ECO:0000256" key="4">
    <source>
        <dbReference type="ARBA" id="ARBA00022617"/>
    </source>
</evidence>
<feature type="domain" description="Cytochrome b561" evidence="12">
    <location>
        <begin position="1"/>
        <end position="84"/>
    </location>
</feature>
<sequence>MAKHRHHSRMQGIGVAQSVCAGMLTIESTDTWLIGFISFLMPRISARIRATVLPTHTSLGVIIFVFAIASVCTGITEKNFFAGE</sequence>
<name>A0A3P7PC70_DIBLA</name>
<gene>
    <name evidence="13" type="ORF">DILT_LOCUS18253</name>
</gene>
<accession>A0A3P7PC70</accession>
<dbReference type="Pfam" id="PF03188">
    <property type="entry name" value="Cytochrom_B561"/>
    <property type="match status" value="1"/>
</dbReference>
<dbReference type="OrthoDB" id="907479at2759"/>
<keyword evidence="8 11" id="KW-1133">Transmembrane helix</keyword>
<feature type="transmembrane region" description="Helical" evidence="11">
    <location>
        <begin position="57"/>
        <end position="76"/>
    </location>
</feature>
<evidence type="ECO:0000256" key="9">
    <source>
        <dbReference type="ARBA" id="ARBA00023004"/>
    </source>
</evidence>
<evidence type="ECO:0000313" key="14">
    <source>
        <dbReference type="Proteomes" id="UP000281553"/>
    </source>
</evidence>
<dbReference type="InterPro" id="IPR043205">
    <property type="entry name" value="CYB561/CYBRD1-like"/>
</dbReference>
<evidence type="ECO:0000256" key="2">
    <source>
        <dbReference type="ARBA" id="ARBA00004141"/>
    </source>
</evidence>
<dbReference type="AlphaFoldDB" id="A0A3P7PC70"/>
<dbReference type="GO" id="GO:0016491">
    <property type="term" value="F:oxidoreductase activity"/>
    <property type="evidence" value="ECO:0007669"/>
    <property type="project" value="InterPro"/>
</dbReference>
<protein>
    <recommendedName>
        <fullName evidence="12">Cytochrome b561 domain-containing protein</fullName>
    </recommendedName>
</protein>
<evidence type="ECO:0000256" key="1">
    <source>
        <dbReference type="ARBA" id="ARBA00001970"/>
    </source>
</evidence>
<keyword evidence="5 11" id="KW-0812">Transmembrane</keyword>
<evidence type="ECO:0000256" key="5">
    <source>
        <dbReference type="ARBA" id="ARBA00022692"/>
    </source>
</evidence>
<evidence type="ECO:0000313" key="13">
    <source>
        <dbReference type="EMBL" id="VDN40471.1"/>
    </source>
</evidence>
<dbReference type="GO" id="GO:0046872">
    <property type="term" value="F:metal ion binding"/>
    <property type="evidence" value="ECO:0007669"/>
    <property type="project" value="UniProtKB-KW"/>
</dbReference>
<dbReference type="PANTHER" id="PTHR10106">
    <property type="entry name" value="CYTOCHROME B561-RELATED"/>
    <property type="match status" value="1"/>
</dbReference>
<proteinExistence type="predicted"/>
<dbReference type="Gene3D" id="1.20.120.1770">
    <property type="match status" value="1"/>
</dbReference>
<keyword evidence="9" id="KW-0408">Iron</keyword>